<feature type="domain" description="Peptidase M28" evidence="17">
    <location>
        <begin position="95"/>
        <end position="284"/>
    </location>
</feature>
<keyword evidence="8 15" id="KW-0479">Metal-binding</keyword>
<evidence type="ECO:0000256" key="3">
    <source>
        <dbReference type="ARBA" id="ARBA00004128"/>
    </source>
</evidence>
<gene>
    <name evidence="18" type="ORF">NADFUDRAFT_19927</name>
</gene>
<protein>
    <recommendedName>
        <fullName evidence="15">Peptide hydrolase</fullName>
        <ecNumber evidence="15">3.4.-.-</ecNumber>
    </recommendedName>
</protein>
<reference evidence="18 19" key="1">
    <citation type="journal article" date="2016" name="Proc. Natl. Acad. Sci. U.S.A.">
        <title>Comparative genomics of biotechnologically important yeasts.</title>
        <authorList>
            <person name="Riley R."/>
            <person name="Haridas S."/>
            <person name="Wolfe K.H."/>
            <person name="Lopes M.R."/>
            <person name="Hittinger C.T."/>
            <person name="Goeker M."/>
            <person name="Salamov A.A."/>
            <person name="Wisecaver J.H."/>
            <person name="Long T.M."/>
            <person name="Calvey C.H."/>
            <person name="Aerts A.L."/>
            <person name="Barry K.W."/>
            <person name="Choi C."/>
            <person name="Clum A."/>
            <person name="Coughlan A.Y."/>
            <person name="Deshpande S."/>
            <person name="Douglass A.P."/>
            <person name="Hanson S.J."/>
            <person name="Klenk H.-P."/>
            <person name="LaButti K.M."/>
            <person name="Lapidus A."/>
            <person name="Lindquist E.A."/>
            <person name="Lipzen A.M."/>
            <person name="Meier-Kolthoff J.P."/>
            <person name="Ohm R.A."/>
            <person name="Otillar R.P."/>
            <person name="Pangilinan J.L."/>
            <person name="Peng Y."/>
            <person name="Rokas A."/>
            <person name="Rosa C.A."/>
            <person name="Scheuner C."/>
            <person name="Sibirny A.A."/>
            <person name="Slot J.C."/>
            <person name="Stielow J.B."/>
            <person name="Sun H."/>
            <person name="Kurtzman C.P."/>
            <person name="Blackwell M."/>
            <person name="Grigoriev I.V."/>
            <person name="Jeffries T.W."/>
        </authorList>
    </citation>
    <scope>NUCLEOTIDE SEQUENCE [LARGE SCALE GENOMIC DNA]</scope>
    <source>
        <strain evidence="18 19">DSM 6958</strain>
    </source>
</reference>
<dbReference type="Pfam" id="PF04389">
    <property type="entry name" value="Peptidase_M28"/>
    <property type="match status" value="1"/>
</dbReference>
<evidence type="ECO:0000256" key="13">
    <source>
        <dbReference type="ARBA" id="ARBA00023136"/>
    </source>
</evidence>
<dbReference type="GO" id="GO:0005774">
    <property type="term" value="C:vacuolar membrane"/>
    <property type="evidence" value="ECO:0007669"/>
    <property type="project" value="UniProtKB-SubCell"/>
</dbReference>
<keyword evidence="11 16" id="KW-1133">Transmembrane helix</keyword>
<evidence type="ECO:0000256" key="8">
    <source>
        <dbReference type="ARBA" id="ARBA00022723"/>
    </source>
</evidence>
<evidence type="ECO:0000313" key="19">
    <source>
        <dbReference type="Proteomes" id="UP000095009"/>
    </source>
</evidence>
<evidence type="ECO:0000256" key="14">
    <source>
        <dbReference type="ARBA" id="ARBA00023180"/>
    </source>
</evidence>
<dbReference type="GO" id="GO:0008235">
    <property type="term" value="F:metalloexopeptidase activity"/>
    <property type="evidence" value="ECO:0007669"/>
    <property type="project" value="InterPro"/>
</dbReference>
<dbReference type="SUPFAM" id="SSF53187">
    <property type="entry name" value="Zn-dependent exopeptidases"/>
    <property type="match status" value="1"/>
</dbReference>
<keyword evidence="13 16" id="KW-0472">Membrane</keyword>
<dbReference type="InterPro" id="IPR007484">
    <property type="entry name" value="Peptidase_M28"/>
</dbReference>
<evidence type="ECO:0000256" key="11">
    <source>
        <dbReference type="ARBA" id="ARBA00022989"/>
    </source>
</evidence>
<dbReference type="EC" id="3.4.-.-" evidence="15"/>
<sequence>MPSTIPALDEHADSILSHSWHDLQLLSESPHPYGSRANDKVHDYILQRVRSIVGHENAKINATVDEDMRPYLFRQDDVFDSSLPSGRVLYYESNNILVKVPGSDPSLPGVLVSAHYDSVPTAYGTTDDGAGIASMLGMLEAILHNNNDNTLPLRTIVFNFNNNEEFGLLGAESFFEHHWSKEVEFFVNLEGAGAGGRAVLFRGTDLSVVKHFASSRAPHGNSILQHGFDSRLINSETDYKIYSRNGLRGLDIAFYTPRNIYHTKDDSIQGISKEALYHMYGNALDSTLSLANAAEDSLDNCDRVVYFDILGRYFYVLSLPILFQMDIILLLLFPAITISL</sequence>
<evidence type="ECO:0000256" key="9">
    <source>
        <dbReference type="ARBA" id="ARBA00022801"/>
    </source>
</evidence>
<dbReference type="OrthoDB" id="76293at2759"/>
<keyword evidence="19" id="KW-1185">Reference proteome</keyword>
<dbReference type="AlphaFoldDB" id="A0A1E3PSQ2"/>
<dbReference type="EMBL" id="KV454406">
    <property type="protein sequence ID" value="ODQ68451.1"/>
    <property type="molecule type" value="Genomic_DNA"/>
</dbReference>
<dbReference type="InterPro" id="IPR045175">
    <property type="entry name" value="M28_fam"/>
</dbReference>
<dbReference type="GO" id="GO:0006508">
    <property type="term" value="P:proteolysis"/>
    <property type="evidence" value="ECO:0007669"/>
    <property type="project" value="UniProtKB-KW"/>
</dbReference>
<comment type="subcellular location">
    <subcellularLocation>
        <location evidence="3">Vacuole membrane</location>
        <topology evidence="3">Multi-pass membrane protein</topology>
    </subcellularLocation>
</comment>
<dbReference type="PANTHER" id="PTHR12147">
    <property type="entry name" value="METALLOPEPTIDASE M28 FAMILY MEMBER"/>
    <property type="match status" value="1"/>
</dbReference>
<keyword evidence="5" id="KW-0926">Vacuole</keyword>
<evidence type="ECO:0000256" key="4">
    <source>
        <dbReference type="ARBA" id="ARBA00010918"/>
    </source>
</evidence>
<keyword evidence="10 15" id="KW-0862">Zinc</keyword>
<dbReference type="GO" id="GO:0046872">
    <property type="term" value="F:metal ion binding"/>
    <property type="evidence" value="ECO:0007669"/>
    <property type="project" value="UniProtKB-KW"/>
</dbReference>
<name>A0A1E3PSQ2_9ASCO</name>
<evidence type="ECO:0000256" key="12">
    <source>
        <dbReference type="ARBA" id="ARBA00023049"/>
    </source>
</evidence>
<evidence type="ECO:0000256" key="1">
    <source>
        <dbReference type="ARBA" id="ARBA00001947"/>
    </source>
</evidence>
<evidence type="ECO:0000256" key="15">
    <source>
        <dbReference type="RuleBase" id="RU361240"/>
    </source>
</evidence>
<dbReference type="InterPro" id="IPR048024">
    <property type="entry name" value="Fxna-like_M28_dom"/>
</dbReference>
<evidence type="ECO:0000259" key="17">
    <source>
        <dbReference type="Pfam" id="PF04389"/>
    </source>
</evidence>
<comment type="function">
    <text evidence="2">May be involved in vacuolar sorting and osmoregulation.</text>
</comment>
<dbReference type="Proteomes" id="UP000095009">
    <property type="component" value="Unassembled WGS sequence"/>
</dbReference>
<evidence type="ECO:0000256" key="6">
    <source>
        <dbReference type="ARBA" id="ARBA00022670"/>
    </source>
</evidence>
<proteinExistence type="inferred from homology"/>
<comment type="similarity">
    <text evidence="4 15">Belongs to the peptidase M28 family.</text>
</comment>
<keyword evidence="6 15" id="KW-0645">Protease</keyword>
<evidence type="ECO:0000256" key="7">
    <source>
        <dbReference type="ARBA" id="ARBA00022692"/>
    </source>
</evidence>
<evidence type="ECO:0000313" key="18">
    <source>
        <dbReference type="EMBL" id="ODQ68451.1"/>
    </source>
</evidence>
<accession>A0A1E3PSQ2</accession>
<dbReference type="STRING" id="857566.A0A1E3PSQ2"/>
<keyword evidence="12" id="KW-0482">Metalloprotease</keyword>
<dbReference type="Gene3D" id="3.40.630.10">
    <property type="entry name" value="Zn peptidases"/>
    <property type="match status" value="1"/>
</dbReference>
<evidence type="ECO:0000256" key="16">
    <source>
        <dbReference type="SAM" id="Phobius"/>
    </source>
</evidence>
<dbReference type="CDD" id="cd03875">
    <property type="entry name" value="M28_Fxna_like"/>
    <property type="match status" value="1"/>
</dbReference>
<comment type="cofactor">
    <cofactor evidence="1">
        <name>Zn(2+)</name>
        <dbReference type="ChEBI" id="CHEBI:29105"/>
    </cofactor>
</comment>
<evidence type="ECO:0000256" key="2">
    <source>
        <dbReference type="ARBA" id="ARBA00003273"/>
    </source>
</evidence>
<keyword evidence="14" id="KW-0325">Glycoprotein</keyword>
<feature type="transmembrane region" description="Helical" evidence="16">
    <location>
        <begin position="313"/>
        <end position="336"/>
    </location>
</feature>
<keyword evidence="9 15" id="KW-0378">Hydrolase</keyword>
<evidence type="ECO:0000256" key="10">
    <source>
        <dbReference type="ARBA" id="ARBA00022833"/>
    </source>
</evidence>
<organism evidence="18 19">
    <name type="scientific">Nadsonia fulvescens var. elongata DSM 6958</name>
    <dbReference type="NCBI Taxonomy" id="857566"/>
    <lineage>
        <taxon>Eukaryota</taxon>
        <taxon>Fungi</taxon>
        <taxon>Dikarya</taxon>
        <taxon>Ascomycota</taxon>
        <taxon>Saccharomycotina</taxon>
        <taxon>Dipodascomycetes</taxon>
        <taxon>Dipodascales</taxon>
        <taxon>Dipodascales incertae sedis</taxon>
        <taxon>Nadsonia</taxon>
    </lineage>
</organism>
<evidence type="ECO:0000256" key="5">
    <source>
        <dbReference type="ARBA" id="ARBA00022554"/>
    </source>
</evidence>
<keyword evidence="7 16" id="KW-0812">Transmembrane</keyword>
<dbReference type="PANTHER" id="PTHR12147:SF58">
    <property type="entry name" value="VACUOLAR MEMBRANE PROTEASE"/>
    <property type="match status" value="1"/>
</dbReference>
<feature type="non-terminal residue" evidence="18">
    <location>
        <position position="340"/>
    </location>
</feature>